<dbReference type="GO" id="GO:0072542">
    <property type="term" value="F:protein phosphatase activator activity"/>
    <property type="evidence" value="ECO:0007669"/>
    <property type="project" value="TreeGrafter"/>
</dbReference>
<dbReference type="Pfam" id="PF04802">
    <property type="entry name" value="PP4R3"/>
    <property type="match status" value="1"/>
</dbReference>
<dbReference type="eggNOG" id="KOG2175">
    <property type="taxonomic scope" value="Eukaryota"/>
</dbReference>
<protein>
    <submittedName>
        <fullName evidence="6">Uncharacterized protein</fullName>
    </submittedName>
</protein>
<reference evidence="7" key="1">
    <citation type="journal article" date="2014" name="Microb. Cell Fact.">
        <title>Exploiting Issatchenkia orientalis SD108 for succinic acid production.</title>
        <authorList>
            <person name="Xiao H."/>
            <person name="Shao Z."/>
            <person name="Jiang Y."/>
            <person name="Dole S."/>
            <person name="Zhao H."/>
        </authorList>
    </citation>
    <scope>NUCLEOTIDE SEQUENCE [LARGE SCALE GENOMIC DNA]</scope>
    <source>
        <strain evidence="7">SD108</strain>
    </source>
</reference>
<name>A0A099P9Y8_PICKU</name>
<accession>A0A099P9Y8</accession>
<dbReference type="GO" id="GO:0006974">
    <property type="term" value="P:DNA damage response"/>
    <property type="evidence" value="ECO:0007669"/>
    <property type="project" value="TreeGrafter"/>
</dbReference>
<dbReference type="PANTHER" id="PTHR23318:SF0">
    <property type="entry name" value="SERINE_THREONINE-PROTEIN PHOSPHATASE 4 REGULATORY SUBUNIT 3"/>
    <property type="match status" value="1"/>
</dbReference>
<dbReference type="VEuPathDB" id="FungiDB:C5L36_0A11090"/>
<dbReference type="InterPro" id="IPR055236">
    <property type="entry name" value="EVH1_PP4R3"/>
</dbReference>
<keyword evidence="2" id="KW-0539">Nucleus</keyword>
<evidence type="ECO:0000259" key="4">
    <source>
        <dbReference type="Pfam" id="PF04802"/>
    </source>
</evidence>
<dbReference type="InterPro" id="IPR051137">
    <property type="entry name" value="PP4R3-like"/>
</dbReference>
<dbReference type="InterPro" id="IPR011993">
    <property type="entry name" value="PH-like_dom_sf"/>
</dbReference>
<feature type="compositionally biased region" description="Basic and acidic residues" evidence="3">
    <location>
        <begin position="647"/>
        <end position="656"/>
    </location>
</feature>
<dbReference type="EMBL" id="JQFK01000001">
    <property type="protein sequence ID" value="KGK40831.1"/>
    <property type="molecule type" value="Genomic_DNA"/>
</dbReference>
<gene>
    <name evidence="6" type="ORF">JL09_g91</name>
</gene>
<organism evidence="6 7">
    <name type="scientific">Pichia kudriavzevii</name>
    <name type="common">Yeast</name>
    <name type="synonym">Issatchenkia orientalis</name>
    <dbReference type="NCBI Taxonomy" id="4909"/>
    <lineage>
        <taxon>Eukaryota</taxon>
        <taxon>Fungi</taxon>
        <taxon>Dikarya</taxon>
        <taxon>Ascomycota</taxon>
        <taxon>Saccharomycotina</taxon>
        <taxon>Pichiomycetes</taxon>
        <taxon>Pichiales</taxon>
        <taxon>Pichiaceae</taxon>
        <taxon>Pichia</taxon>
    </lineage>
</organism>
<dbReference type="Proteomes" id="UP000029867">
    <property type="component" value="Unassembled WGS sequence"/>
</dbReference>
<proteinExistence type="predicted"/>
<evidence type="ECO:0000259" key="5">
    <source>
        <dbReference type="Pfam" id="PF22972"/>
    </source>
</evidence>
<feature type="region of interest" description="Disordered" evidence="3">
    <location>
        <begin position="647"/>
        <end position="683"/>
    </location>
</feature>
<dbReference type="AlphaFoldDB" id="A0A099P9Y8"/>
<comment type="subcellular location">
    <subcellularLocation>
        <location evidence="1">Nucleus</location>
    </subcellularLocation>
</comment>
<dbReference type="SUPFAM" id="SSF50729">
    <property type="entry name" value="PH domain-like"/>
    <property type="match status" value="1"/>
</dbReference>
<sequence>MEEENEQVDPSNICHRVKVYTLSCDKWVDRGTGYCSGLFEPEPHFHVINEADSKDILLDCPIKGTTQYQRQQDTLIVWTNNDDGTDYALSFQESEGCLQICEFLIKVQREGIEPNISLVAIIQSGDGEISEVVAGPILELPDVKIGQLKDVLDVLTMAQFRNRVMTQINSDWLRELCRVFQKCEKEKLLSDIYCLTDIVKTLVFANEIDFFEMFIQEGILNNIIGILEYEPEYPGLKMNWREYYEGNVREKVVVKVEDVNISKTIREISELKFLRDVVLTKLIDDCGYGCISMMIQDRECKALESLMKEERFFDDYLQMYNDNQSDLKLKNDGIKLLNQLVNMSKSLQGHQRSDFFKLLITKGLSRLIDYAMKSTDEDNVKLITQVMSMMIEHDLFLLKDPTCYNNPLMETLIDIHLGNEDIGLQTQTYEAIKLLIDPGDSTIIDESFYEVFYDNRAYAYKLFTPLLRVVRDIKYLQECTQKRSYMLKLEHNVELLSHIARIHDSDYSRSFIIDNNLLYGVDSLIGQSSLKMQTRLSGVRCMRHIVMLNNPDYMRHIQDKELLRSALKLLVETTERGENTLVSAACLALSECLPSNFKVAKNTLRGSAENKRGNQSVGLGATLKRGLGDVDDVDDVVDCGGFNSSDADHANEHDLNGGRNIQRNNKCNNGGGNMGEPDKRPRV</sequence>
<evidence type="ECO:0000256" key="2">
    <source>
        <dbReference type="ARBA" id="ARBA00023242"/>
    </source>
</evidence>
<dbReference type="GO" id="GO:0030289">
    <property type="term" value="C:protein phosphatase 4 complex"/>
    <property type="evidence" value="ECO:0007669"/>
    <property type="project" value="TreeGrafter"/>
</dbReference>
<evidence type="ECO:0000313" key="6">
    <source>
        <dbReference type="EMBL" id="KGK40831.1"/>
    </source>
</evidence>
<dbReference type="PANTHER" id="PTHR23318">
    <property type="entry name" value="ATP SYNTHASE GAMMA-RELATED"/>
    <property type="match status" value="1"/>
</dbReference>
<dbReference type="Pfam" id="PF22972">
    <property type="entry name" value="EVH1_PP4R3"/>
    <property type="match status" value="1"/>
</dbReference>
<dbReference type="InterPro" id="IPR006887">
    <property type="entry name" value="P4R3-like_central_dom"/>
</dbReference>
<evidence type="ECO:0000256" key="1">
    <source>
        <dbReference type="ARBA" id="ARBA00004123"/>
    </source>
</evidence>
<evidence type="ECO:0000256" key="3">
    <source>
        <dbReference type="SAM" id="MobiDB-lite"/>
    </source>
</evidence>
<feature type="domain" description="Serine/threonine-protein phosphatase 4 regulatory subunit 3-like central" evidence="4">
    <location>
        <begin position="154"/>
        <end position="593"/>
    </location>
</feature>
<evidence type="ECO:0000313" key="7">
    <source>
        <dbReference type="Proteomes" id="UP000029867"/>
    </source>
</evidence>
<dbReference type="Gene3D" id="2.30.29.30">
    <property type="entry name" value="Pleckstrin-homology domain (PH domain)/Phosphotyrosine-binding domain (PTB)"/>
    <property type="match status" value="1"/>
</dbReference>
<dbReference type="HOGENOM" id="CLU_004909_4_0_1"/>
<comment type="caution">
    <text evidence="6">The sequence shown here is derived from an EMBL/GenBank/DDBJ whole genome shotgun (WGS) entry which is preliminary data.</text>
</comment>
<dbReference type="GO" id="GO:0005654">
    <property type="term" value="C:nucleoplasm"/>
    <property type="evidence" value="ECO:0007669"/>
    <property type="project" value="TreeGrafter"/>
</dbReference>
<feature type="domain" description="PP4R3 EVH1-like" evidence="5">
    <location>
        <begin position="15"/>
        <end position="112"/>
    </location>
</feature>